<keyword evidence="3" id="KW-1133">Transmembrane helix</keyword>
<evidence type="ECO:0000256" key="1">
    <source>
        <dbReference type="SAM" id="Coils"/>
    </source>
</evidence>
<feature type="transmembrane region" description="Helical" evidence="3">
    <location>
        <begin position="21"/>
        <end position="41"/>
    </location>
</feature>
<sequence>ATYAADANSRKKKCLGLCKKLWQWTIAVFVVANAILLPYFAVKTTMLAEEVAKLNRKTESRLSELNLKTTKLAEEVAKLNRKTELRLSELNRFPGPPGERGAMEAPGLAGKMGPVGPTGPGSVGPAGPTGEKGPMGPAGPAAYLDQPPSSHCR</sequence>
<keyword evidence="4" id="KW-1185">Reference proteome</keyword>
<feature type="non-terminal residue" evidence="5">
    <location>
        <position position="1"/>
    </location>
</feature>
<dbReference type="KEGG" id="bbel:109486528"/>
<accession>A0A6P4ZXM3</accession>
<dbReference type="GeneID" id="109486528"/>
<dbReference type="RefSeq" id="XP_019645925.1">
    <property type="nucleotide sequence ID" value="XM_019790366.1"/>
</dbReference>
<keyword evidence="1" id="KW-0175">Coiled coil</keyword>
<keyword evidence="3" id="KW-0812">Transmembrane</keyword>
<evidence type="ECO:0000313" key="4">
    <source>
        <dbReference type="Proteomes" id="UP000515135"/>
    </source>
</evidence>
<organism evidence="4 5">
    <name type="scientific">Branchiostoma belcheri</name>
    <name type="common">Amphioxus</name>
    <dbReference type="NCBI Taxonomy" id="7741"/>
    <lineage>
        <taxon>Eukaryota</taxon>
        <taxon>Metazoa</taxon>
        <taxon>Chordata</taxon>
        <taxon>Cephalochordata</taxon>
        <taxon>Leptocardii</taxon>
        <taxon>Amphioxiformes</taxon>
        <taxon>Branchiostomatidae</taxon>
        <taxon>Branchiostoma</taxon>
    </lineage>
</organism>
<dbReference type="AlphaFoldDB" id="A0A6P4ZXM3"/>
<protein>
    <submittedName>
        <fullName evidence="5">Scavenger receptor class A member 5-like</fullName>
    </submittedName>
</protein>
<proteinExistence type="predicted"/>
<reference evidence="5" key="1">
    <citation type="submission" date="2025-08" db="UniProtKB">
        <authorList>
            <consortium name="RefSeq"/>
        </authorList>
    </citation>
    <scope>IDENTIFICATION</scope>
    <source>
        <tissue evidence="5">Gonad</tissue>
    </source>
</reference>
<evidence type="ECO:0000256" key="3">
    <source>
        <dbReference type="SAM" id="Phobius"/>
    </source>
</evidence>
<evidence type="ECO:0000256" key="2">
    <source>
        <dbReference type="SAM" id="MobiDB-lite"/>
    </source>
</evidence>
<feature type="coiled-coil region" evidence="1">
    <location>
        <begin position="48"/>
        <end position="82"/>
    </location>
</feature>
<evidence type="ECO:0000313" key="5">
    <source>
        <dbReference type="RefSeq" id="XP_019645925.1"/>
    </source>
</evidence>
<name>A0A6P4ZXM3_BRABE</name>
<dbReference type="Proteomes" id="UP000515135">
    <property type="component" value="Unplaced"/>
</dbReference>
<gene>
    <name evidence="5" type="primary">LOC109486528</name>
</gene>
<keyword evidence="3" id="KW-0472">Membrane</keyword>
<feature type="region of interest" description="Disordered" evidence="2">
    <location>
        <begin position="88"/>
        <end position="153"/>
    </location>
</feature>